<dbReference type="OrthoDB" id="2965348at2"/>
<organism evidence="1 2">
    <name type="scientific">Oceanobacillus bengalensis</name>
    <dbReference type="NCBI Taxonomy" id="1435466"/>
    <lineage>
        <taxon>Bacteria</taxon>
        <taxon>Bacillati</taxon>
        <taxon>Bacillota</taxon>
        <taxon>Bacilli</taxon>
        <taxon>Bacillales</taxon>
        <taxon>Bacillaceae</taxon>
        <taxon>Oceanobacillus</taxon>
    </lineage>
</organism>
<dbReference type="SUPFAM" id="SSF111126">
    <property type="entry name" value="Ligand-binding domain in the NO signalling and Golgi transport"/>
    <property type="match status" value="1"/>
</dbReference>
<comment type="caution">
    <text evidence="1">The sequence shown here is derived from an EMBL/GenBank/DDBJ whole genome shotgun (WGS) entry which is preliminary data.</text>
</comment>
<dbReference type="RefSeq" id="WP_121128707.1">
    <property type="nucleotide sequence ID" value="NZ_JBHUFK010000023.1"/>
</dbReference>
<dbReference type="InterPro" id="IPR019642">
    <property type="entry name" value="DUF2507"/>
</dbReference>
<accession>A0A494Z5Z1</accession>
<reference evidence="1 2" key="1">
    <citation type="journal article" date="2015" name="Antonie Van Leeuwenhoek">
        <title>Oceanobacillus bengalensis sp. nov., a bacterium isolated from seawater of the Bay of Bengal.</title>
        <authorList>
            <person name="Yongchang O."/>
            <person name="Xiang W."/>
            <person name="Wang G."/>
        </authorList>
    </citation>
    <scope>NUCLEOTIDE SEQUENCE [LARGE SCALE GENOMIC DNA]</scope>
    <source>
        <strain evidence="1 2">MCCC 1K00260</strain>
    </source>
</reference>
<protein>
    <submittedName>
        <fullName evidence="1">DUF2507 domain-containing protein</fullName>
    </submittedName>
</protein>
<dbReference type="Pfam" id="PF10702">
    <property type="entry name" value="DUF2507"/>
    <property type="match status" value="1"/>
</dbReference>
<keyword evidence="2" id="KW-1185">Reference proteome</keyword>
<evidence type="ECO:0000313" key="1">
    <source>
        <dbReference type="EMBL" id="RKQ17972.1"/>
    </source>
</evidence>
<name>A0A494Z5Z1_9BACI</name>
<dbReference type="InterPro" id="IPR024096">
    <property type="entry name" value="NO_sig/Golgi_transp_ligand-bd"/>
</dbReference>
<dbReference type="AlphaFoldDB" id="A0A494Z5Z1"/>
<proteinExistence type="predicted"/>
<sequence>MSKKLEKLQISELNQMHSSGAGYDVLRYIGLPDLLGREAETLLYFMGKNLARKFEINTLDDLYYIYEHLGWGKLELVKEKRNKLTFHLMSDSVVLRLKAPFETDFRLEAGFLAEAIEGIKETECECMEEINQRIHLVKFSVVYTS</sequence>
<dbReference type="Gene3D" id="3.30.1380.20">
    <property type="entry name" value="Trafficking protein particle complex subunit 3"/>
    <property type="match status" value="1"/>
</dbReference>
<evidence type="ECO:0000313" key="2">
    <source>
        <dbReference type="Proteomes" id="UP000281813"/>
    </source>
</evidence>
<gene>
    <name evidence="1" type="ORF">D8M05_03550</name>
</gene>
<dbReference type="Proteomes" id="UP000281813">
    <property type="component" value="Unassembled WGS sequence"/>
</dbReference>
<dbReference type="EMBL" id="RBZO01000003">
    <property type="protein sequence ID" value="RKQ17972.1"/>
    <property type="molecule type" value="Genomic_DNA"/>
</dbReference>